<proteinExistence type="predicted"/>
<comment type="caution">
    <text evidence="1">The sequence shown here is derived from an EMBL/GenBank/DDBJ whole genome shotgun (WGS) entry which is preliminary data.</text>
</comment>
<organism evidence="1 2">
    <name type="scientific">Acetobacter malorum DSM 14337</name>
    <dbReference type="NCBI Taxonomy" id="1307910"/>
    <lineage>
        <taxon>Bacteria</taxon>
        <taxon>Pseudomonadati</taxon>
        <taxon>Pseudomonadota</taxon>
        <taxon>Alphaproteobacteria</taxon>
        <taxon>Acetobacterales</taxon>
        <taxon>Acetobacteraceae</taxon>
        <taxon>Acetobacter</taxon>
    </lineage>
</organism>
<accession>A0ABQ0Q190</accession>
<dbReference type="EMBL" id="BAPF01000059">
    <property type="protein sequence ID" value="GBQ86669.1"/>
    <property type="molecule type" value="Genomic_DNA"/>
</dbReference>
<evidence type="ECO:0000313" key="2">
    <source>
        <dbReference type="Proteomes" id="UP001065047"/>
    </source>
</evidence>
<keyword evidence="2" id="KW-1185">Reference proteome</keyword>
<protein>
    <submittedName>
        <fullName evidence="1">Uncharacterized protein</fullName>
    </submittedName>
</protein>
<reference evidence="1" key="1">
    <citation type="submission" date="2013-04" db="EMBL/GenBank/DDBJ databases">
        <title>The genome sequencing project of 58 acetic acid bacteria.</title>
        <authorList>
            <person name="Okamoto-Kainuma A."/>
            <person name="Ishikawa M."/>
            <person name="Umino S."/>
            <person name="Koizumi Y."/>
            <person name="Shiwa Y."/>
            <person name="Yoshikawa H."/>
            <person name="Matsutani M."/>
            <person name="Matsushita K."/>
        </authorList>
    </citation>
    <scope>NUCLEOTIDE SEQUENCE</scope>
    <source>
        <strain evidence="1">DSM 14337</strain>
    </source>
</reference>
<name>A0ABQ0Q190_9PROT</name>
<dbReference type="Proteomes" id="UP001065047">
    <property type="component" value="Unassembled WGS sequence"/>
</dbReference>
<gene>
    <name evidence="1" type="ORF">AA14337_3384</name>
</gene>
<sequence length="87" mass="10056">MFQTREGDMAKFPEKWMTSIRLAADGIETLRRSDVYRVLGDTSSPEEAHEMGAEIIKARPDLKDEVEEILEDEFPIPKRQESQDFTP</sequence>
<evidence type="ECO:0000313" key="1">
    <source>
        <dbReference type="EMBL" id="GBQ86669.1"/>
    </source>
</evidence>